<accession>A0A183EGM3</accession>
<dbReference type="WBParaSite" id="GPUH_0002013901-mRNA-1">
    <property type="protein sequence ID" value="GPUH_0002013901-mRNA-1"/>
    <property type="gene ID" value="GPUH_0002013901"/>
</dbReference>
<reference evidence="1" key="1">
    <citation type="submission" date="2016-06" db="UniProtKB">
        <authorList>
            <consortium name="WormBaseParasite"/>
        </authorList>
    </citation>
    <scope>IDENTIFICATION</scope>
</reference>
<proteinExistence type="predicted"/>
<evidence type="ECO:0000313" key="1">
    <source>
        <dbReference type="WBParaSite" id="GPUH_0002013901-mRNA-1"/>
    </source>
</evidence>
<sequence length="54" mass="5782">LGDDTSTHSIVAAADITTASIRQLMRNKRCKTSGQLGLNIDNRWGVTFGGCAMQ</sequence>
<organism evidence="1">
    <name type="scientific">Gongylonema pulchrum</name>
    <dbReference type="NCBI Taxonomy" id="637853"/>
    <lineage>
        <taxon>Eukaryota</taxon>
        <taxon>Metazoa</taxon>
        <taxon>Ecdysozoa</taxon>
        <taxon>Nematoda</taxon>
        <taxon>Chromadorea</taxon>
        <taxon>Rhabditida</taxon>
        <taxon>Spirurina</taxon>
        <taxon>Spiruromorpha</taxon>
        <taxon>Spiruroidea</taxon>
        <taxon>Gongylonematidae</taxon>
        <taxon>Gongylonema</taxon>
    </lineage>
</organism>
<protein>
    <submittedName>
        <fullName evidence="1">Peptidase S1 domain-containing protein</fullName>
    </submittedName>
</protein>
<dbReference type="AlphaFoldDB" id="A0A183EGM3"/>
<name>A0A183EGM3_9BILA</name>